<dbReference type="OrthoDB" id="5407781at2759"/>
<feature type="region of interest" description="Disordered" evidence="2">
    <location>
        <begin position="319"/>
        <end position="372"/>
    </location>
</feature>
<keyword evidence="4" id="KW-1185">Reference proteome</keyword>
<feature type="compositionally biased region" description="Low complexity" evidence="2">
    <location>
        <begin position="73"/>
        <end position="87"/>
    </location>
</feature>
<evidence type="ECO:0000313" key="4">
    <source>
        <dbReference type="Proteomes" id="UP000639643"/>
    </source>
</evidence>
<evidence type="ECO:0000256" key="2">
    <source>
        <dbReference type="SAM" id="MobiDB-lite"/>
    </source>
</evidence>
<feature type="compositionally biased region" description="Polar residues" evidence="2">
    <location>
        <begin position="203"/>
        <end position="215"/>
    </location>
</feature>
<feature type="region of interest" description="Disordered" evidence="2">
    <location>
        <begin position="195"/>
        <end position="280"/>
    </location>
</feature>
<dbReference type="PANTHER" id="PTHR39610:SF2">
    <property type="entry name" value="BZIP DOMAIN-CONTAINING PROTEIN"/>
    <property type="match status" value="1"/>
</dbReference>
<proteinExistence type="predicted"/>
<evidence type="ECO:0000256" key="1">
    <source>
        <dbReference type="SAM" id="Coils"/>
    </source>
</evidence>
<accession>A0A8H6NW02</accession>
<dbReference type="AlphaFoldDB" id="A0A8H6NW02"/>
<feature type="compositionally biased region" description="Polar residues" evidence="2">
    <location>
        <begin position="319"/>
        <end position="334"/>
    </location>
</feature>
<keyword evidence="1" id="KW-0175">Coiled coil</keyword>
<name>A0A8H6NW02_9PEZI</name>
<feature type="region of interest" description="Disordered" evidence="2">
    <location>
        <begin position="1"/>
        <end position="157"/>
    </location>
</feature>
<gene>
    <name evidence="3" type="ORF">CMUS01_02041</name>
</gene>
<feature type="compositionally biased region" description="Polar residues" evidence="2">
    <location>
        <begin position="123"/>
        <end position="133"/>
    </location>
</feature>
<dbReference type="PANTHER" id="PTHR39610">
    <property type="entry name" value="BZIP DOMAIN-CONTAINING PROTEIN-RELATED"/>
    <property type="match status" value="1"/>
</dbReference>
<dbReference type="Proteomes" id="UP000639643">
    <property type="component" value="Unassembled WGS sequence"/>
</dbReference>
<sequence length="372" mass="39429">MAPDLNSLPPSTSPALPVRSRMSSANGEAPMPTPTAASVPRGESPTGSPRRLSTSLQAAATMNAGLQHEPSRRSSSGSLSRSRQSPSAGRRRSTVLMNLQLNDPSVPGPGEMVADHQHAPSGGATTASPQPIASSPLIMAGGDPHHNRAPSLGELHQELEAEQEAQVNRLLQMIRQQQLQLQQLQAVQGQSPSALEESAVASERSNQGTPVSQHASALPPSGFTAAPPAGSFSRSPGMPHHPRSSFDMARADIQRRSRTPSRGASPRLRSTSMSGDSGDLWVLGGRDESAFYQAETQMLVRENQMLRHRIRDLERQLMDTTPGTTNQGNPSEPTHPSHLTRATAAGEDDSTTTRDAPSAMEVSSVGEVAKET</sequence>
<feature type="coiled-coil region" evidence="1">
    <location>
        <begin position="160"/>
        <end position="187"/>
    </location>
</feature>
<evidence type="ECO:0000313" key="3">
    <source>
        <dbReference type="EMBL" id="KAF6843485.1"/>
    </source>
</evidence>
<comment type="caution">
    <text evidence="3">The sequence shown here is derived from an EMBL/GenBank/DDBJ whole genome shotgun (WGS) entry which is preliminary data.</text>
</comment>
<feature type="compositionally biased region" description="Polar residues" evidence="2">
    <location>
        <begin position="45"/>
        <end position="60"/>
    </location>
</feature>
<dbReference type="EMBL" id="WIGM01000039">
    <property type="protein sequence ID" value="KAF6843485.1"/>
    <property type="molecule type" value="Genomic_DNA"/>
</dbReference>
<protein>
    <submittedName>
        <fullName evidence="3">Uncharacterized protein</fullName>
    </submittedName>
</protein>
<organism evidence="3 4">
    <name type="scientific">Colletotrichum musicola</name>
    <dbReference type="NCBI Taxonomy" id="2175873"/>
    <lineage>
        <taxon>Eukaryota</taxon>
        <taxon>Fungi</taxon>
        <taxon>Dikarya</taxon>
        <taxon>Ascomycota</taxon>
        <taxon>Pezizomycotina</taxon>
        <taxon>Sordariomycetes</taxon>
        <taxon>Hypocreomycetidae</taxon>
        <taxon>Glomerellales</taxon>
        <taxon>Glomerellaceae</taxon>
        <taxon>Colletotrichum</taxon>
        <taxon>Colletotrichum orchidearum species complex</taxon>
    </lineage>
</organism>
<reference evidence="3" key="1">
    <citation type="journal article" date="2020" name="Phytopathology">
        <title>Genome Sequence Resources of Colletotrichum truncatum, C. plurivorum, C. musicola, and C. sojae: Four Species Pathogenic to Soybean (Glycine max).</title>
        <authorList>
            <person name="Rogerio F."/>
            <person name="Boufleur T.R."/>
            <person name="Ciampi-Guillardi M."/>
            <person name="Sukno S.A."/>
            <person name="Thon M.R."/>
            <person name="Massola Junior N.S."/>
            <person name="Baroncelli R."/>
        </authorList>
    </citation>
    <scope>NUCLEOTIDE SEQUENCE</scope>
    <source>
        <strain evidence="3">LFN0074</strain>
    </source>
</reference>